<dbReference type="EMBL" id="JAESDN010000017">
    <property type="protein sequence ID" value="KAG7040828.1"/>
    <property type="molecule type" value="Genomic_DNA"/>
</dbReference>
<sequence length="225" mass="24348">MTDDRDVASILCALLRQISNSYRKTPAKDPGATSHQKLAPASSPDVATEATAVHSPLQEGAGFRHDHIEAPGGWMTDIQCTAQTLAHTRRCLVALPALPACSACQGSTGPRQRVALANHRLVFGFSQLSPLRRSLRDTCGWSTISTPSLFLTGRRGGRITTTSVHPLFTNDRPRPSLFENLSEPSFNDFSRPKPRMALQGPVRAVTSSLSPRSLANISGRISMYS</sequence>
<keyword evidence="3" id="KW-1185">Reference proteome</keyword>
<dbReference type="AlphaFoldDB" id="A0A9P7U608"/>
<reference evidence="2" key="1">
    <citation type="submission" date="2021-05" db="EMBL/GenBank/DDBJ databases">
        <title>Comparative genomics of three Colletotrichum scovillei strains and genetic complementation revealed genes involved fungal growth and virulence on chili pepper.</title>
        <authorList>
            <person name="Hsieh D.-K."/>
            <person name="Chuang S.-C."/>
            <person name="Chen C.-Y."/>
            <person name="Chao Y.-T."/>
            <person name="Lu M.-Y.J."/>
            <person name="Lee M.-H."/>
            <person name="Shih M.-C."/>
        </authorList>
    </citation>
    <scope>NUCLEOTIDE SEQUENCE</scope>
    <source>
        <strain evidence="2">Coll-153</strain>
    </source>
</reference>
<gene>
    <name evidence="2" type="ORF">JMJ77_009932</name>
</gene>
<name>A0A9P7U608_9PEZI</name>
<organism evidence="2 3">
    <name type="scientific">Colletotrichum scovillei</name>
    <dbReference type="NCBI Taxonomy" id="1209932"/>
    <lineage>
        <taxon>Eukaryota</taxon>
        <taxon>Fungi</taxon>
        <taxon>Dikarya</taxon>
        <taxon>Ascomycota</taxon>
        <taxon>Pezizomycotina</taxon>
        <taxon>Sordariomycetes</taxon>
        <taxon>Hypocreomycetidae</taxon>
        <taxon>Glomerellales</taxon>
        <taxon>Glomerellaceae</taxon>
        <taxon>Colletotrichum</taxon>
        <taxon>Colletotrichum acutatum species complex</taxon>
    </lineage>
</organism>
<feature type="region of interest" description="Disordered" evidence="1">
    <location>
        <begin position="24"/>
        <end position="51"/>
    </location>
</feature>
<accession>A0A9P7U608</accession>
<evidence type="ECO:0000256" key="1">
    <source>
        <dbReference type="SAM" id="MobiDB-lite"/>
    </source>
</evidence>
<dbReference type="Proteomes" id="UP000699042">
    <property type="component" value="Unassembled WGS sequence"/>
</dbReference>
<protein>
    <submittedName>
        <fullName evidence="2">Uncharacterized protein</fullName>
    </submittedName>
</protein>
<evidence type="ECO:0000313" key="3">
    <source>
        <dbReference type="Proteomes" id="UP000699042"/>
    </source>
</evidence>
<comment type="caution">
    <text evidence="2">The sequence shown here is derived from an EMBL/GenBank/DDBJ whole genome shotgun (WGS) entry which is preliminary data.</text>
</comment>
<evidence type="ECO:0000313" key="2">
    <source>
        <dbReference type="EMBL" id="KAG7040828.1"/>
    </source>
</evidence>
<proteinExistence type="predicted"/>